<dbReference type="OrthoDB" id="9806359at2"/>
<feature type="domain" description="MannoseP isomerase/GMP-like beta-helix" evidence="3">
    <location>
        <begin position="296"/>
        <end position="351"/>
    </location>
</feature>
<evidence type="ECO:0000259" key="2">
    <source>
        <dbReference type="Pfam" id="PF00483"/>
    </source>
</evidence>
<dbReference type="Proteomes" id="UP000015347">
    <property type="component" value="Unassembled WGS sequence"/>
</dbReference>
<comment type="caution">
    <text evidence="4">The sequence shown here is derived from an EMBL/GenBank/DDBJ whole genome shotgun (WGS) entry which is preliminary data.</text>
</comment>
<dbReference type="EC" id="2.7.7.22" evidence="4"/>
<protein>
    <submittedName>
        <fullName evidence="4">Mannose-1-phosphate guanylyltransferase (GDP)</fullName>
        <ecNumber evidence="4">2.7.7.22</ecNumber>
    </submittedName>
</protein>
<keyword evidence="4" id="KW-0548">Nucleotidyltransferase</keyword>
<evidence type="ECO:0000313" key="4">
    <source>
        <dbReference type="EMBL" id="EPX86000.1"/>
    </source>
</evidence>
<dbReference type="EMBL" id="APVH01000005">
    <property type="protein sequence ID" value="EPX86000.1"/>
    <property type="molecule type" value="Genomic_DNA"/>
</dbReference>
<dbReference type="HOGENOM" id="CLU_035527_1_0_5"/>
<name>S9S729_9RHOB</name>
<keyword evidence="5" id="KW-1185">Reference proteome</keyword>
<keyword evidence="4" id="KW-0808">Transferase</keyword>
<evidence type="ECO:0000313" key="5">
    <source>
        <dbReference type="Proteomes" id="UP000015347"/>
    </source>
</evidence>
<dbReference type="InterPro" id="IPR029044">
    <property type="entry name" value="Nucleotide-diphossugar_trans"/>
</dbReference>
<gene>
    <name evidence="4" type="ORF">Salmuc_00816</name>
</gene>
<dbReference type="Pfam" id="PF00483">
    <property type="entry name" value="NTP_transferase"/>
    <property type="match status" value="1"/>
</dbReference>
<dbReference type="InterPro" id="IPR054566">
    <property type="entry name" value="ManC/GMP-like_b-helix"/>
</dbReference>
<dbReference type="Gene3D" id="3.90.550.10">
    <property type="entry name" value="Spore Coat Polysaccharide Biosynthesis Protein SpsA, Chain A"/>
    <property type="match status" value="1"/>
</dbReference>
<organism evidence="4 5">
    <name type="scientific">Salipiger mucosus DSM 16094</name>
    <dbReference type="NCBI Taxonomy" id="1123237"/>
    <lineage>
        <taxon>Bacteria</taxon>
        <taxon>Pseudomonadati</taxon>
        <taxon>Pseudomonadota</taxon>
        <taxon>Alphaproteobacteria</taxon>
        <taxon>Rhodobacterales</taxon>
        <taxon>Roseobacteraceae</taxon>
        <taxon>Salipiger</taxon>
    </lineage>
</organism>
<dbReference type="SUPFAM" id="SSF51182">
    <property type="entry name" value="RmlC-like cupins"/>
    <property type="match status" value="1"/>
</dbReference>
<dbReference type="InterPro" id="IPR005835">
    <property type="entry name" value="NTP_transferase_dom"/>
</dbReference>
<sequence length="472" mass="49534">MSDQKIHPIVLSGGMGTRLWPMSRVRQPKQLQPVDGIEGPSFLQDTVLRHRGAGYHRPLMVASASEEALIFEQLAQIDMPGGFVGEPMGRNTGPAVLAAALHLAEQDPEAVMLVLPSDHRIAGDLDTTLAAARQAASEGAIVLIGIVPRSPETGFGYITGGEALPGHSGVFAVDRFVEKPDLAHAEALLAAGGTFWASGISMMRADVAIAEFERHAPETLAAVRAAFDRARNCEHGIVLDGEGFAQAENEPTERLVFERSDRVAVAPSNVDWNDVGAWTAIHSIGEKSSLGNVETGQVVSLETRNSLIRAGSDKLVTVIGMEDLIVIDTPDALLVTNHAHAQMVKEAVTELKDQNRSEVFSHREAPSDRPEAGAIASHEVAPGDTLTVTGAVPGGAILAVVSGDSAVLTGAETGAADPGVHVSVPEGESVMVENHGKTDLRLVTIDLAASTAPARPADEDARAPQFLGRASA</sequence>
<dbReference type="SUPFAM" id="SSF53448">
    <property type="entry name" value="Nucleotide-diphospho-sugar transferases"/>
    <property type="match status" value="1"/>
</dbReference>
<proteinExistence type="predicted"/>
<dbReference type="AlphaFoldDB" id="S9S729"/>
<feature type="domain" description="Nucleotidyl transferase" evidence="2">
    <location>
        <begin position="8"/>
        <end position="285"/>
    </location>
</feature>
<dbReference type="GO" id="GO:0004475">
    <property type="term" value="F:mannose-1-phosphate guanylyltransferase (GTP) activity"/>
    <property type="evidence" value="ECO:0007669"/>
    <property type="project" value="TreeGrafter"/>
</dbReference>
<dbReference type="Pfam" id="PF22640">
    <property type="entry name" value="ManC_GMP_beta-helix"/>
    <property type="match status" value="1"/>
</dbReference>
<evidence type="ECO:0000259" key="3">
    <source>
        <dbReference type="Pfam" id="PF22640"/>
    </source>
</evidence>
<evidence type="ECO:0000256" key="1">
    <source>
        <dbReference type="SAM" id="MobiDB-lite"/>
    </source>
</evidence>
<dbReference type="GO" id="GO:0009298">
    <property type="term" value="P:GDP-mannose biosynthetic process"/>
    <property type="evidence" value="ECO:0007669"/>
    <property type="project" value="TreeGrafter"/>
</dbReference>
<dbReference type="GO" id="GO:0008928">
    <property type="term" value="F:mannose-1-phosphate guanylyltransferase (GDP) activity"/>
    <property type="evidence" value="ECO:0007669"/>
    <property type="project" value="UniProtKB-EC"/>
</dbReference>
<dbReference type="PANTHER" id="PTHR46390">
    <property type="entry name" value="MANNOSE-1-PHOSPHATE GUANYLYLTRANSFERASE"/>
    <property type="match status" value="1"/>
</dbReference>
<accession>S9S729</accession>
<dbReference type="eggNOG" id="COG0836">
    <property type="taxonomic scope" value="Bacteria"/>
</dbReference>
<dbReference type="STRING" id="1123237.Salmuc_00816"/>
<dbReference type="RefSeq" id="WP_020040806.1">
    <property type="nucleotide sequence ID" value="NZ_KE557273.1"/>
</dbReference>
<dbReference type="InterPro" id="IPR011051">
    <property type="entry name" value="RmlC_Cupin_sf"/>
</dbReference>
<dbReference type="InterPro" id="IPR051161">
    <property type="entry name" value="Mannose-6P_isomerase_type2"/>
</dbReference>
<feature type="region of interest" description="Disordered" evidence="1">
    <location>
        <begin position="450"/>
        <end position="472"/>
    </location>
</feature>
<dbReference type="PANTHER" id="PTHR46390:SF1">
    <property type="entry name" value="MANNOSE-1-PHOSPHATE GUANYLYLTRANSFERASE"/>
    <property type="match status" value="1"/>
</dbReference>
<reference evidence="5" key="1">
    <citation type="journal article" date="2014" name="Stand. Genomic Sci.">
        <title>Genome sequence of the exopolysaccharide-producing Salipiger mucosus type strain (DSM 16094(T)), a moderately halophilic member of the Roseobacter clade.</title>
        <authorList>
            <person name="Riedel T."/>
            <person name="Spring S."/>
            <person name="Fiebig A."/>
            <person name="Petersen J."/>
            <person name="Kyrpides N.C."/>
            <person name="Goker M."/>
            <person name="Klenk H.P."/>
        </authorList>
    </citation>
    <scope>NUCLEOTIDE SEQUENCE [LARGE SCALE GENOMIC DNA]</scope>
    <source>
        <strain evidence="5">DSM 16094</strain>
    </source>
</reference>